<organism evidence="7 8">
    <name type="scientific">Aerococcus kribbianus</name>
    <dbReference type="NCBI Taxonomy" id="2999064"/>
    <lineage>
        <taxon>Bacteria</taxon>
        <taxon>Bacillati</taxon>
        <taxon>Bacillota</taxon>
        <taxon>Bacilli</taxon>
        <taxon>Lactobacillales</taxon>
        <taxon>Aerococcaceae</taxon>
        <taxon>Aerococcus</taxon>
    </lineage>
</organism>
<sequence>MLTFDWWVDEPAVVKQFLKKKGISRRLLSRIKFHGGNIYVNERQAIATRQLAVGDHIRVVLPPEGKQEIIPPIDQAIDILYEDDHYIAVNKPAGYTSIPSQYNPQGSMANILKAYYQRQDYANQVIHVVTRLDRDTSGIMLFAKHAFAHSLIDKILQQKQIMKQYLAITDKLVGDHAHGFIEAPIGRSPNSIIERQVSVDGKPAMTEYELWKQDPRFNYYRVILHTGRTHQIRVHFAHCQAPLVGDDLYGGSLAYGIERQALHCQKISFVHPISEQKITIEAPVPQDLQELSQQ</sequence>
<dbReference type="SUPFAM" id="SSF55120">
    <property type="entry name" value="Pseudouridine synthase"/>
    <property type="match status" value="1"/>
</dbReference>
<proteinExistence type="inferred from homology"/>
<evidence type="ECO:0000313" key="8">
    <source>
        <dbReference type="Proteomes" id="UP001146670"/>
    </source>
</evidence>
<evidence type="ECO:0000259" key="6">
    <source>
        <dbReference type="Pfam" id="PF00849"/>
    </source>
</evidence>
<dbReference type="PROSITE" id="PS01129">
    <property type="entry name" value="PSI_RLU"/>
    <property type="match status" value="1"/>
</dbReference>
<dbReference type="GO" id="GO:0009982">
    <property type="term" value="F:pseudouridine synthase activity"/>
    <property type="evidence" value="ECO:0007669"/>
    <property type="project" value="InterPro"/>
</dbReference>
<dbReference type="EC" id="5.4.99.-" evidence="5"/>
<evidence type="ECO:0000256" key="2">
    <source>
        <dbReference type="ARBA" id="ARBA00010876"/>
    </source>
</evidence>
<dbReference type="GO" id="GO:0000455">
    <property type="term" value="P:enzyme-directed rRNA pseudouridine synthesis"/>
    <property type="evidence" value="ECO:0007669"/>
    <property type="project" value="TreeGrafter"/>
</dbReference>
<dbReference type="FunFam" id="3.30.2350.10:FF:000005">
    <property type="entry name" value="Pseudouridine synthase"/>
    <property type="match status" value="1"/>
</dbReference>
<keyword evidence="8" id="KW-1185">Reference proteome</keyword>
<accession>A0A9X3JF13</accession>
<dbReference type="Pfam" id="PF00849">
    <property type="entry name" value="PseudoU_synth_2"/>
    <property type="match status" value="1"/>
</dbReference>
<dbReference type="PANTHER" id="PTHR21600">
    <property type="entry name" value="MITOCHONDRIAL RNA PSEUDOURIDINE SYNTHASE"/>
    <property type="match status" value="1"/>
</dbReference>
<dbReference type="InterPro" id="IPR020103">
    <property type="entry name" value="PsdUridine_synth_cat_dom_sf"/>
</dbReference>
<dbReference type="CDD" id="cd02869">
    <property type="entry name" value="PseudoU_synth_RluA_like"/>
    <property type="match status" value="1"/>
</dbReference>
<evidence type="ECO:0000256" key="4">
    <source>
        <dbReference type="PIRSR" id="PIRSR606225-1"/>
    </source>
</evidence>
<evidence type="ECO:0000256" key="1">
    <source>
        <dbReference type="ARBA" id="ARBA00000073"/>
    </source>
</evidence>
<comment type="function">
    <text evidence="5">Responsible for synthesis of pseudouridine from uracil.</text>
</comment>
<keyword evidence="3 5" id="KW-0413">Isomerase</keyword>
<dbReference type="InterPro" id="IPR006224">
    <property type="entry name" value="PsdUridine_synth_RluA-like_CS"/>
</dbReference>
<dbReference type="InterPro" id="IPR006145">
    <property type="entry name" value="PsdUridine_synth_RsuA/RluA"/>
</dbReference>
<dbReference type="GO" id="GO:0140098">
    <property type="term" value="F:catalytic activity, acting on RNA"/>
    <property type="evidence" value="ECO:0007669"/>
    <property type="project" value="UniProtKB-ARBA"/>
</dbReference>
<feature type="domain" description="Pseudouridine synthase RsuA/RluA-like" evidence="6">
    <location>
        <begin position="85"/>
        <end position="238"/>
    </location>
</feature>
<evidence type="ECO:0000256" key="3">
    <source>
        <dbReference type="ARBA" id="ARBA00023235"/>
    </source>
</evidence>
<dbReference type="PANTHER" id="PTHR21600:SF35">
    <property type="entry name" value="PSEUDOURIDINE SYNTHASE"/>
    <property type="match status" value="1"/>
</dbReference>
<comment type="catalytic activity">
    <reaction evidence="1 5">
        <text>a uridine in RNA = a pseudouridine in RNA</text>
        <dbReference type="Rhea" id="RHEA:48348"/>
        <dbReference type="Rhea" id="RHEA-COMP:12068"/>
        <dbReference type="Rhea" id="RHEA-COMP:12069"/>
        <dbReference type="ChEBI" id="CHEBI:65314"/>
        <dbReference type="ChEBI" id="CHEBI:65315"/>
    </reaction>
</comment>
<evidence type="ECO:0000256" key="5">
    <source>
        <dbReference type="RuleBase" id="RU362028"/>
    </source>
</evidence>
<reference evidence="7" key="1">
    <citation type="submission" date="2022-12" db="EMBL/GenBank/DDBJ databases">
        <title>Description and comparative metabolic analysis of Aerococcus sp. nov., isolated from the feces of a pig.</title>
        <authorList>
            <person name="Chang Y.-H."/>
        </authorList>
    </citation>
    <scope>NUCLEOTIDE SEQUENCE</scope>
    <source>
        <strain evidence="7">YH-aer222</strain>
    </source>
</reference>
<dbReference type="InterPro" id="IPR050188">
    <property type="entry name" value="RluA_PseudoU_synthase"/>
</dbReference>
<comment type="similarity">
    <text evidence="2 5">Belongs to the pseudouridine synthase RluA family.</text>
</comment>
<dbReference type="RefSeq" id="WP_268752354.1">
    <property type="nucleotide sequence ID" value="NZ_JAPRFQ010000002.1"/>
</dbReference>
<dbReference type="Gene3D" id="3.30.2350.10">
    <property type="entry name" value="Pseudouridine synthase"/>
    <property type="match status" value="1"/>
</dbReference>
<dbReference type="EMBL" id="JAPRFR010000002">
    <property type="protein sequence ID" value="MCZ0726027.1"/>
    <property type="molecule type" value="Genomic_DNA"/>
</dbReference>
<protein>
    <recommendedName>
        <fullName evidence="5">Pseudouridine synthase</fullName>
        <ecNumber evidence="5">5.4.99.-</ecNumber>
    </recommendedName>
</protein>
<name>A0A9X3JF13_9LACT</name>
<comment type="caution">
    <text evidence="7">The sequence shown here is derived from an EMBL/GenBank/DDBJ whole genome shotgun (WGS) entry which is preliminary data.</text>
</comment>
<dbReference type="GO" id="GO:0003723">
    <property type="term" value="F:RNA binding"/>
    <property type="evidence" value="ECO:0007669"/>
    <property type="project" value="InterPro"/>
</dbReference>
<feature type="active site" evidence="4">
    <location>
        <position position="133"/>
    </location>
</feature>
<gene>
    <name evidence="7" type="ORF">OW157_05505</name>
</gene>
<dbReference type="AlphaFoldDB" id="A0A9X3JF13"/>
<dbReference type="Proteomes" id="UP001146670">
    <property type="component" value="Unassembled WGS sequence"/>
</dbReference>
<evidence type="ECO:0000313" key="7">
    <source>
        <dbReference type="EMBL" id="MCZ0726027.1"/>
    </source>
</evidence>
<dbReference type="InterPro" id="IPR006225">
    <property type="entry name" value="PsdUridine_synth_RluC/D"/>
</dbReference>
<dbReference type="NCBIfam" id="TIGR00005">
    <property type="entry name" value="rluA_subfam"/>
    <property type="match status" value="1"/>
</dbReference>